<feature type="transmembrane region" description="Helical" evidence="1">
    <location>
        <begin position="312"/>
        <end position="342"/>
    </location>
</feature>
<feature type="transmembrane region" description="Helical" evidence="1">
    <location>
        <begin position="88"/>
        <end position="105"/>
    </location>
</feature>
<feature type="transmembrane region" description="Helical" evidence="1">
    <location>
        <begin position="242"/>
        <end position="263"/>
    </location>
</feature>
<accession>A0A2K8STN6</accession>
<feature type="transmembrane region" description="Helical" evidence="1">
    <location>
        <begin position="270"/>
        <end position="300"/>
    </location>
</feature>
<feature type="transmembrane region" description="Helical" evidence="1">
    <location>
        <begin position="52"/>
        <end position="76"/>
    </location>
</feature>
<dbReference type="EMBL" id="CP024785">
    <property type="protein sequence ID" value="AUB38801.1"/>
    <property type="molecule type" value="Genomic_DNA"/>
</dbReference>
<protein>
    <submittedName>
        <fullName evidence="2">NAD/NADP transhydrogenase beta subunit</fullName>
    </submittedName>
</protein>
<dbReference type="KEGG" id="nfl:COO91_04776"/>
<dbReference type="OrthoDB" id="426035at2"/>
<proteinExistence type="predicted"/>
<evidence type="ECO:0000313" key="2">
    <source>
        <dbReference type="EMBL" id="AUB38801.1"/>
    </source>
</evidence>
<dbReference type="AlphaFoldDB" id="A0A2K8STN6"/>
<name>A0A2K8STN6_9NOSO</name>
<sequence>MQLTIQLIFAQAGTQLGIDNLLNNGAATSLSIAEGWNKQWLDLLQNNTSNNLYGALTTLGIFFAVGTLLFFMIQFLKDLISYEYSRPISALIWPFVVVILLSNSGRGSILSNLTLGLRGFLNNVNQQVVVSADAGQMYQQALNMSIAEEVTGSFLRPCQSLTGAQQSQCFTNAADRINILLQKYRNTYGTRVWINRLQTKVDDIRFDKGFVSETSFNSLLGSTVQTSIKNFLVSLQYAFQNLIEATMLLIALLGPIAVGGSLLPVAGKPIFAWLTGFLSIGIAKISFNIIAVLSAAVIVNGPGQSPSADPDLMWFIIFLGILAPILSLLVAAAGGFAVFSGISNTASLVRERI</sequence>
<organism evidence="2 3">
    <name type="scientific">Nostoc flagelliforme CCNUN1</name>
    <dbReference type="NCBI Taxonomy" id="2038116"/>
    <lineage>
        <taxon>Bacteria</taxon>
        <taxon>Bacillati</taxon>
        <taxon>Cyanobacteriota</taxon>
        <taxon>Cyanophyceae</taxon>
        <taxon>Nostocales</taxon>
        <taxon>Nostocaceae</taxon>
        <taxon>Nostoc</taxon>
    </lineage>
</organism>
<keyword evidence="3" id="KW-1185">Reference proteome</keyword>
<evidence type="ECO:0000313" key="3">
    <source>
        <dbReference type="Proteomes" id="UP000232003"/>
    </source>
</evidence>
<keyword evidence="1" id="KW-0812">Transmembrane</keyword>
<gene>
    <name evidence="2" type="ORF">COO91_04776</name>
</gene>
<dbReference type="RefSeq" id="WP_100900007.1">
    <property type="nucleotide sequence ID" value="NZ_CAWNNC010000001.1"/>
</dbReference>
<reference evidence="2 3" key="1">
    <citation type="submission" date="2017-11" db="EMBL/GenBank/DDBJ databases">
        <title>Complete genome of a free-living desiccation-tolerant cyanobacterium and its photosynthetic adaptation to extreme terrestrial habitat.</title>
        <authorList>
            <person name="Shang J."/>
        </authorList>
    </citation>
    <scope>NUCLEOTIDE SEQUENCE [LARGE SCALE GENOMIC DNA]</scope>
    <source>
        <strain evidence="2 3">CCNUN1</strain>
    </source>
</reference>
<keyword evidence="1" id="KW-1133">Transmembrane helix</keyword>
<keyword evidence="1" id="KW-0472">Membrane</keyword>
<dbReference type="Proteomes" id="UP000232003">
    <property type="component" value="Chromosome"/>
</dbReference>
<evidence type="ECO:0000256" key="1">
    <source>
        <dbReference type="SAM" id="Phobius"/>
    </source>
</evidence>